<dbReference type="Proteomes" id="UP001189429">
    <property type="component" value="Unassembled WGS sequence"/>
</dbReference>
<keyword evidence="2" id="KW-1185">Reference proteome</keyword>
<name>A0ABN9Y1W5_9DINO</name>
<dbReference type="Pfam" id="PF11913">
    <property type="entry name" value="DUF3431"/>
    <property type="match status" value="1"/>
</dbReference>
<dbReference type="InterPro" id="IPR021838">
    <property type="entry name" value="DUF3431"/>
</dbReference>
<evidence type="ECO:0000313" key="2">
    <source>
        <dbReference type="Proteomes" id="UP001189429"/>
    </source>
</evidence>
<dbReference type="EMBL" id="CAUYUJ010021526">
    <property type="protein sequence ID" value="CAK0905265.1"/>
    <property type="molecule type" value="Genomic_DNA"/>
</dbReference>
<accession>A0ABN9Y1W5</accession>
<reference evidence="1" key="1">
    <citation type="submission" date="2023-10" db="EMBL/GenBank/DDBJ databases">
        <authorList>
            <person name="Chen Y."/>
            <person name="Shah S."/>
            <person name="Dougan E. K."/>
            <person name="Thang M."/>
            <person name="Chan C."/>
        </authorList>
    </citation>
    <scope>NUCLEOTIDE SEQUENCE [LARGE SCALE GENOMIC DNA]</scope>
</reference>
<proteinExistence type="predicted"/>
<gene>
    <name evidence="1" type="ORF">PCOR1329_LOCUS81013</name>
</gene>
<sequence length="378" mass="42445">MIFPFGGGGRPHWYPCRFQDLWSVDFVREACPEAAYMALLIRAEERLPARGADRPLLEFAALGGDFAGAASRLRSAAWPLAQGVGRLQRMAETLEVPEEYSTEFVMPYCDEPLDEEHWFHPQLPLRHVGLVLYRLLVCCPGGRAGGTVLHGDAALASLPPRAQRAAARFRSVEVVAVDASPQAWEVARYFLHLAGRYDRLADFTFFLHPDVFEHVNVRMLKSLLGSLRAGTLGRSGLGADSGSGWFQYLSLSHHYVTRPARMANPAQECGGLPGFHDLQRRLLGDAPEPGAEPGDFGFYCCSQFMVHRDRVLLRPREWYQRASEAVLWEHCTTSYMELLWHGIFNAGVLHDRKRQERPELPLFLRVDNFVEDNAAGAV</sequence>
<evidence type="ECO:0000313" key="1">
    <source>
        <dbReference type="EMBL" id="CAK0905265.1"/>
    </source>
</evidence>
<protein>
    <submittedName>
        <fullName evidence="1">Uncharacterized protein</fullName>
    </submittedName>
</protein>
<comment type="caution">
    <text evidence="1">The sequence shown here is derived from an EMBL/GenBank/DDBJ whole genome shotgun (WGS) entry which is preliminary data.</text>
</comment>
<organism evidence="1 2">
    <name type="scientific">Prorocentrum cordatum</name>
    <dbReference type="NCBI Taxonomy" id="2364126"/>
    <lineage>
        <taxon>Eukaryota</taxon>
        <taxon>Sar</taxon>
        <taxon>Alveolata</taxon>
        <taxon>Dinophyceae</taxon>
        <taxon>Prorocentrales</taxon>
        <taxon>Prorocentraceae</taxon>
        <taxon>Prorocentrum</taxon>
    </lineage>
</organism>